<reference evidence="2" key="3">
    <citation type="submission" date="2010-09" db="EMBL/GenBank/DDBJ databases">
        <title>Annotation of Gaeumannomyces graminis var. tritici R3-111a-1.</title>
        <authorList>
            <consortium name="The Broad Institute Genome Sequencing Platform"/>
            <person name="Ma L.-J."/>
            <person name="Dead R."/>
            <person name="Young S.K."/>
            <person name="Zeng Q."/>
            <person name="Gargeya S."/>
            <person name="Fitzgerald M."/>
            <person name="Haas B."/>
            <person name="Abouelleil A."/>
            <person name="Alvarado L."/>
            <person name="Arachchi H.M."/>
            <person name="Berlin A."/>
            <person name="Brown A."/>
            <person name="Chapman S.B."/>
            <person name="Chen Z."/>
            <person name="Dunbar C."/>
            <person name="Freedman E."/>
            <person name="Gearin G."/>
            <person name="Gellesch M."/>
            <person name="Goldberg J."/>
            <person name="Griggs A."/>
            <person name="Gujja S."/>
            <person name="Heiman D."/>
            <person name="Howarth C."/>
            <person name="Larson L."/>
            <person name="Lui A."/>
            <person name="MacDonald P.J.P."/>
            <person name="Mehta T."/>
            <person name="Montmayeur A."/>
            <person name="Murphy C."/>
            <person name="Neiman D."/>
            <person name="Pearson M."/>
            <person name="Priest M."/>
            <person name="Roberts A."/>
            <person name="Saif S."/>
            <person name="Shea T."/>
            <person name="Shenoy N."/>
            <person name="Sisk P."/>
            <person name="Stolte C."/>
            <person name="Sykes S."/>
            <person name="Yandava C."/>
            <person name="Wortman J."/>
            <person name="Nusbaum C."/>
            <person name="Birren B."/>
        </authorList>
    </citation>
    <scope>NUCLEOTIDE SEQUENCE</scope>
    <source>
        <strain evidence="2">R3-111a-1</strain>
    </source>
</reference>
<dbReference type="VEuPathDB" id="FungiDB:GGTG_02283"/>
<reference evidence="4" key="1">
    <citation type="submission" date="2010-07" db="EMBL/GenBank/DDBJ databases">
        <title>The genome sequence of Gaeumannomyces graminis var. tritici strain R3-111a-1.</title>
        <authorList>
            <consortium name="The Broad Institute Genome Sequencing Platform"/>
            <person name="Ma L.-J."/>
            <person name="Dead R."/>
            <person name="Young S."/>
            <person name="Zeng Q."/>
            <person name="Koehrsen M."/>
            <person name="Alvarado L."/>
            <person name="Berlin A."/>
            <person name="Chapman S.B."/>
            <person name="Chen Z."/>
            <person name="Freedman E."/>
            <person name="Gellesch M."/>
            <person name="Goldberg J."/>
            <person name="Griggs A."/>
            <person name="Gujja S."/>
            <person name="Heilman E.R."/>
            <person name="Heiman D."/>
            <person name="Hepburn T."/>
            <person name="Howarth C."/>
            <person name="Jen D."/>
            <person name="Larson L."/>
            <person name="Mehta T."/>
            <person name="Neiman D."/>
            <person name="Pearson M."/>
            <person name="Roberts A."/>
            <person name="Saif S."/>
            <person name="Shea T."/>
            <person name="Shenoy N."/>
            <person name="Sisk P."/>
            <person name="Stolte C."/>
            <person name="Sykes S."/>
            <person name="Walk T."/>
            <person name="White J."/>
            <person name="Yandava C."/>
            <person name="Haas B."/>
            <person name="Nusbaum C."/>
            <person name="Birren B."/>
        </authorList>
    </citation>
    <scope>NUCLEOTIDE SEQUENCE [LARGE SCALE GENOMIC DNA]</scope>
    <source>
        <strain evidence="4">R3-111a-1</strain>
    </source>
</reference>
<evidence type="ECO:0000256" key="1">
    <source>
        <dbReference type="SAM" id="MobiDB-lite"/>
    </source>
</evidence>
<reference evidence="3" key="5">
    <citation type="submission" date="2018-04" db="UniProtKB">
        <authorList>
            <consortium name="EnsemblFungi"/>
        </authorList>
    </citation>
    <scope>IDENTIFICATION</scope>
    <source>
        <strain evidence="3">R3-111a-1</strain>
    </source>
</reference>
<dbReference type="AlphaFoldDB" id="J3NLX8"/>
<name>J3NLX8_GAET3</name>
<dbReference type="EnsemblFungi" id="EJT82309">
    <property type="protein sequence ID" value="EJT82309"/>
    <property type="gene ID" value="GGTG_02283"/>
</dbReference>
<dbReference type="EMBL" id="GL385395">
    <property type="protein sequence ID" value="EJT82309.1"/>
    <property type="molecule type" value="Genomic_DNA"/>
</dbReference>
<sequence length="188" mass="20348">MQIGDRSNSPWANPRSATRGCDGTVTSVGGGRQEVHGARGRCRLGRRWSDPCGGELNPKQPKTQEQAVSREEIRDAQKGIKRESRPRLGHHIHRTSAAATYTKIPRSSPLDATLPANLGGCRRPRARRWGCGGGKAWSQLQSGTNIIRLATTDRHGQAGRQAFAHLCITLFKSLSYCSSSSSSSSKAS</sequence>
<proteinExistence type="predicted"/>
<protein>
    <submittedName>
        <fullName evidence="2 3">Uncharacterized protein</fullName>
    </submittedName>
</protein>
<reference evidence="3" key="4">
    <citation type="journal article" date="2015" name="G3 (Bethesda)">
        <title>Genome sequences of three phytopathogenic species of the Magnaporthaceae family of fungi.</title>
        <authorList>
            <person name="Okagaki L.H."/>
            <person name="Nunes C.C."/>
            <person name="Sailsbery J."/>
            <person name="Clay B."/>
            <person name="Brown D."/>
            <person name="John T."/>
            <person name="Oh Y."/>
            <person name="Young N."/>
            <person name="Fitzgerald M."/>
            <person name="Haas B.J."/>
            <person name="Zeng Q."/>
            <person name="Young S."/>
            <person name="Adiconis X."/>
            <person name="Fan L."/>
            <person name="Levin J.Z."/>
            <person name="Mitchell T.K."/>
            <person name="Okubara P.A."/>
            <person name="Farman M.L."/>
            <person name="Kohn L.M."/>
            <person name="Birren B."/>
            <person name="Ma L.-J."/>
            <person name="Dean R.A."/>
        </authorList>
    </citation>
    <scope>NUCLEOTIDE SEQUENCE</scope>
    <source>
        <strain evidence="3">R3-111a-1</strain>
    </source>
</reference>
<accession>J3NLX8</accession>
<feature type="compositionally biased region" description="Basic and acidic residues" evidence="1">
    <location>
        <begin position="68"/>
        <end position="85"/>
    </location>
</feature>
<keyword evidence="4" id="KW-1185">Reference proteome</keyword>
<gene>
    <name evidence="3" type="primary">20342741</name>
    <name evidence="2" type="ORF">GGTG_02283</name>
</gene>
<organism evidence="2">
    <name type="scientific">Gaeumannomyces tritici (strain R3-111a-1)</name>
    <name type="common">Wheat and barley take-all root rot fungus</name>
    <name type="synonym">Gaeumannomyces graminis var. tritici</name>
    <dbReference type="NCBI Taxonomy" id="644352"/>
    <lineage>
        <taxon>Eukaryota</taxon>
        <taxon>Fungi</taxon>
        <taxon>Dikarya</taxon>
        <taxon>Ascomycota</taxon>
        <taxon>Pezizomycotina</taxon>
        <taxon>Sordariomycetes</taxon>
        <taxon>Sordariomycetidae</taxon>
        <taxon>Magnaporthales</taxon>
        <taxon>Magnaporthaceae</taxon>
        <taxon>Gaeumannomyces</taxon>
    </lineage>
</organism>
<feature type="region of interest" description="Disordered" evidence="1">
    <location>
        <begin position="1"/>
        <end position="85"/>
    </location>
</feature>
<dbReference type="HOGENOM" id="CLU_1441126_0_0_1"/>
<reference evidence="2" key="2">
    <citation type="submission" date="2010-07" db="EMBL/GenBank/DDBJ databases">
        <authorList>
            <consortium name="The Broad Institute Genome Sequencing Platform"/>
            <consortium name="Broad Institute Genome Sequencing Center for Infectious Disease"/>
            <person name="Ma L.-J."/>
            <person name="Dead R."/>
            <person name="Young S."/>
            <person name="Zeng Q."/>
            <person name="Koehrsen M."/>
            <person name="Alvarado L."/>
            <person name="Berlin A."/>
            <person name="Chapman S.B."/>
            <person name="Chen Z."/>
            <person name="Freedman E."/>
            <person name="Gellesch M."/>
            <person name="Goldberg J."/>
            <person name="Griggs A."/>
            <person name="Gujja S."/>
            <person name="Heilman E.R."/>
            <person name="Heiman D."/>
            <person name="Hepburn T."/>
            <person name="Howarth C."/>
            <person name="Jen D."/>
            <person name="Larson L."/>
            <person name="Mehta T."/>
            <person name="Neiman D."/>
            <person name="Pearson M."/>
            <person name="Roberts A."/>
            <person name="Saif S."/>
            <person name="Shea T."/>
            <person name="Shenoy N."/>
            <person name="Sisk P."/>
            <person name="Stolte C."/>
            <person name="Sykes S."/>
            <person name="Walk T."/>
            <person name="White J."/>
            <person name="Yandava C."/>
            <person name="Haas B."/>
            <person name="Nusbaum C."/>
            <person name="Birren B."/>
        </authorList>
    </citation>
    <scope>NUCLEOTIDE SEQUENCE</scope>
    <source>
        <strain evidence="2">R3-111a-1</strain>
    </source>
</reference>
<evidence type="ECO:0000313" key="4">
    <source>
        <dbReference type="Proteomes" id="UP000006039"/>
    </source>
</evidence>
<evidence type="ECO:0000313" key="2">
    <source>
        <dbReference type="EMBL" id="EJT82309.1"/>
    </source>
</evidence>
<dbReference type="RefSeq" id="XP_009218318.1">
    <property type="nucleotide sequence ID" value="XM_009220054.1"/>
</dbReference>
<dbReference type="GeneID" id="20342741"/>
<evidence type="ECO:0000313" key="3">
    <source>
        <dbReference type="EnsemblFungi" id="EJT82309"/>
    </source>
</evidence>
<dbReference type="Proteomes" id="UP000006039">
    <property type="component" value="Unassembled WGS sequence"/>
</dbReference>
<feature type="compositionally biased region" description="Polar residues" evidence="1">
    <location>
        <begin position="1"/>
        <end position="11"/>
    </location>
</feature>